<evidence type="ECO:0000256" key="1">
    <source>
        <dbReference type="ARBA" id="ARBA00022670"/>
    </source>
</evidence>
<dbReference type="CDD" id="cd09274">
    <property type="entry name" value="RNase_HI_RT_Ty3"/>
    <property type="match status" value="1"/>
</dbReference>
<dbReference type="InterPro" id="IPR041577">
    <property type="entry name" value="RT_RNaseH_2"/>
</dbReference>
<dbReference type="GO" id="GO:0006508">
    <property type="term" value="P:proteolysis"/>
    <property type="evidence" value="ECO:0007669"/>
    <property type="project" value="UniProtKB-KW"/>
</dbReference>
<dbReference type="Gene3D" id="3.10.20.370">
    <property type="match status" value="1"/>
</dbReference>
<dbReference type="InterPro" id="IPR000477">
    <property type="entry name" value="RT_dom"/>
</dbReference>
<evidence type="ECO:0000256" key="3">
    <source>
        <dbReference type="ARBA" id="ARBA00022695"/>
    </source>
</evidence>
<evidence type="ECO:0000259" key="9">
    <source>
        <dbReference type="Pfam" id="PF00078"/>
    </source>
</evidence>
<protein>
    <submittedName>
        <fullName evidence="11">Retrovirus-related Pol polyprotein from transposon 17.6</fullName>
    </submittedName>
</protein>
<dbReference type="Pfam" id="PF17919">
    <property type="entry name" value="RT_RNaseH_2"/>
    <property type="match status" value="1"/>
</dbReference>
<name>A0A1J3K9P1_NOCCA</name>
<keyword evidence="2" id="KW-0808">Transferase</keyword>
<evidence type="ECO:0000256" key="6">
    <source>
        <dbReference type="ARBA" id="ARBA00022801"/>
    </source>
</evidence>
<evidence type="ECO:0000313" key="11">
    <source>
        <dbReference type="EMBL" id="JAV01404.1"/>
    </source>
</evidence>
<dbReference type="AlphaFoldDB" id="A0A1J3K9P1"/>
<dbReference type="GO" id="GO:0004519">
    <property type="term" value="F:endonuclease activity"/>
    <property type="evidence" value="ECO:0007669"/>
    <property type="project" value="UniProtKB-KW"/>
</dbReference>
<dbReference type="GO" id="GO:0008233">
    <property type="term" value="F:peptidase activity"/>
    <property type="evidence" value="ECO:0007669"/>
    <property type="project" value="UniProtKB-KW"/>
</dbReference>
<dbReference type="SUPFAM" id="SSF56672">
    <property type="entry name" value="DNA/RNA polymerases"/>
    <property type="match status" value="1"/>
</dbReference>
<accession>A0A1J3K9P1</accession>
<dbReference type="CDD" id="cd01647">
    <property type="entry name" value="RT_LTR"/>
    <property type="match status" value="1"/>
</dbReference>
<dbReference type="GO" id="GO:0003964">
    <property type="term" value="F:RNA-directed DNA polymerase activity"/>
    <property type="evidence" value="ECO:0007669"/>
    <property type="project" value="UniProtKB-KW"/>
</dbReference>
<dbReference type="FunFam" id="3.10.10.10:FF:000007">
    <property type="entry name" value="Retrovirus-related Pol polyprotein from transposon 17.6-like Protein"/>
    <property type="match status" value="1"/>
</dbReference>
<dbReference type="InterPro" id="IPR043128">
    <property type="entry name" value="Rev_trsase/Diguanyl_cyclase"/>
</dbReference>
<dbReference type="Gene3D" id="3.30.70.270">
    <property type="match status" value="2"/>
</dbReference>
<reference evidence="11" key="1">
    <citation type="submission" date="2016-07" db="EMBL/GenBank/DDBJ databases">
        <title>De novo transcriptome assembly of four accessions of the metal hyperaccumulator plant Noccaea caerulescens.</title>
        <authorList>
            <person name="Blande D."/>
            <person name="Halimaa P."/>
            <person name="Tervahauta A.I."/>
            <person name="Aarts M.G."/>
            <person name="Karenlampi S.O."/>
        </authorList>
    </citation>
    <scope>NUCLEOTIDE SEQUENCE</scope>
</reference>
<dbReference type="Gene3D" id="3.10.10.10">
    <property type="entry name" value="HIV Type 1 Reverse Transcriptase, subunit A, domain 1"/>
    <property type="match status" value="1"/>
</dbReference>
<evidence type="ECO:0000256" key="5">
    <source>
        <dbReference type="ARBA" id="ARBA00022759"/>
    </source>
</evidence>
<dbReference type="InterPro" id="IPR050951">
    <property type="entry name" value="Retrovirus_Pol_polyprotein"/>
</dbReference>
<keyword evidence="4" id="KW-0540">Nuclease</keyword>
<keyword evidence="1" id="KW-0645">Protease</keyword>
<dbReference type="EMBL" id="GEVM01004535">
    <property type="protein sequence ID" value="JAV01404.1"/>
    <property type="molecule type" value="Transcribed_RNA"/>
</dbReference>
<gene>
    <name evidence="11" type="ORF">MP_TR23576_c0_g1_i1_g.68742</name>
</gene>
<dbReference type="Pfam" id="PF00078">
    <property type="entry name" value="RVT_1"/>
    <property type="match status" value="1"/>
</dbReference>
<evidence type="ECO:0000256" key="7">
    <source>
        <dbReference type="ARBA" id="ARBA00022918"/>
    </source>
</evidence>
<proteinExistence type="predicted"/>
<keyword evidence="8" id="KW-0511">Multifunctional enzyme</keyword>
<dbReference type="FunFam" id="3.30.70.270:FF:000020">
    <property type="entry name" value="Transposon Tf2-6 polyprotein-like Protein"/>
    <property type="match status" value="1"/>
</dbReference>
<evidence type="ECO:0000256" key="2">
    <source>
        <dbReference type="ARBA" id="ARBA00022679"/>
    </source>
</evidence>
<feature type="domain" description="Reverse transcriptase" evidence="9">
    <location>
        <begin position="110"/>
        <end position="268"/>
    </location>
</feature>
<dbReference type="PANTHER" id="PTHR37984">
    <property type="entry name" value="PROTEIN CBG26694"/>
    <property type="match status" value="1"/>
</dbReference>
<sequence length="569" mass="64502">MLCVTKVAEEDSVTCFALQTKQLELSADSSIMKLVDQFSDIFAEPKELPPFRDNHNHRIQLVEGENPVNQRPYRSAVHQKNEIDKIVQEMLSTGTIQPSSSSFASPVVLVKKKDGTWWLCVDYRGLNGLTVKDRFPIPLIDDLMDELGGSTIYSKIDLRAGYHQVRMSPPDIHKTAFKTHSGHFEYLVMPFGLTNAPATFQGLMNATFQAFLRKFVLVFFYDILVYKSSVELHLQHLHSVFEVMRGQKLFAKQSKCSFATTRVKYLGHFIDAQGISTDPAKVQAIAAWPIPTNLKQLRGFLGLAGYYWRFVKNFGTIARPLPLLTKKDAFVWSDEAQVAFTALKTALCTAPVLALPLFDRPFVVETDACGQGIGAVLMQDGHPLAYISRHLQGKQLHLSIYEKELLAVVFAVQKWRHYLLTGQFVIKTDQRSLKYLLEQRLNTPIQQQWLPKLLEFDYEIQYKEGKENLMADALSRVEGSEILHMALSVLDCDLLKRIQEGYNTDSDLKSLISLLKETPAGKKNFTWSINILRRKNKLVVPNDIGLRDSILEWLHYSGVGGHSGRDATH</sequence>
<keyword evidence="5" id="KW-0255">Endonuclease</keyword>
<organism evidence="11">
    <name type="scientific">Noccaea caerulescens</name>
    <name type="common">Alpine penny-cress</name>
    <name type="synonym">Thlaspi caerulescens</name>
    <dbReference type="NCBI Taxonomy" id="107243"/>
    <lineage>
        <taxon>Eukaryota</taxon>
        <taxon>Viridiplantae</taxon>
        <taxon>Streptophyta</taxon>
        <taxon>Embryophyta</taxon>
        <taxon>Tracheophyta</taxon>
        <taxon>Spermatophyta</taxon>
        <taxon>Magnoliopsida</taxon>
        <taxon>eudicotyledons</taxon>
        <taxon>Gunneridae</taxon>
        <taxon>Pentapetalae</taxon>
        <taxon>rosids</taxon>
        <taxon>malvids</taxon>
        <taxon>Brassicales</taxon>
        <taxon>Brassicaceae</taxon>
        <taxon>Coluteocarpeae</taxon>
        <taxon>Noccaea</taxon>
    </lineage>
</organism>
<evidence type="ECO:0000256" key="4">
    <source>
        <dbReference type="ARBA" id="ARBA00022722"/>
    </source>
</evidence>
<keyword evidence="7" id="KW-0695">RNA-directed DNA polymerase</keyword>
<keyword evidence="6" id="KW-0378">Hydrolase</keyword>
<feature type="domain" description="Reverse transcriptase/retrotransposon-derived protein RNase H-like" evidence="10">
    <location>
        <begin position="332"/>
        <end position="426"/>
    </location>
</feature>
<keyword evidence="3" id="KW-0548">Nucleotidyltransferase</keyword>
<evidence type="ECO:0000259" key="10">
    <source>
        <dbReference type="Pfam" id="PF17919"/>
    </source>
</evidence>
<dbReference type="PANTHER" id="PTHR37984:SF5">
    <property type="entry name" value="PROTEIN NYNRIN-LIKE"/>
    <property type="match status" value="1"/>
</dbReference>
<dbReference type="InterPro" id="IPR043502">
    <property type="entry name" value="DNA/RNA_pol_sf"/>
</dbReference>
<evidence type="ECO:0000256" key="8">
    <source>
        <dbReference type="ARBA" id="ARBA00023268"/>
    </source>
</evidence>